<evidence type="ECO:0000313" key="10">
    <source>
        <dbReference type="EMBL" id="MDT0630747.1"/>
    </source>
</evidence>
<keyword evidence="2 9" id="KW-0813">Transport</keyword>
<dbReference type="SUPFAM" id="SSF81330">
    <property type="entry name" value="Gated mechanosensitive channel"/>
    <property type="match status" value="1"/>
</dbReference>
<sequence>MSLLSDFKAFALRGNLVDLAIGFTVGAAFTTVAESLVDDLIMPPLGLILGNTDFSDYYLLLRAGEAAPPPYETLEAAQAAGAVTFNYGAFLTSLLTFLVVAVAVFVLVRLVKRAGDAVEDEFGEPDTPDTPDTKKCAYCRENVPYQASRCPNCTSFLGTDGGPLTPDAAVLPAGAGGAA</sequence>
<reference evidence="10 11" key="1">
    <citation type="submission" date="2023-09" db="EMBL/GenBank/DDBJ databases">
        <authorList>
            <person name="Rey-Velasco X."/>
        </authorList>
    </citation>
    <scope>NUCLEOTIDE SEQUENCE [LARGE SCALE GENOMIC DNA]</scope>
    <source>
        <strain evidence="10 11">F394</strain>
    </source>
</reference>
<keyword evidence="3 9" id="KW-1003">Cell membrane</keyword>
<evidence type="ECO:0000256" key="7">
    <source>
        <dbReference type="ARBA" id="ARBA00023136"/>
    </source>
</evidence>
<dbReference type="PRINTS" id="PR01264">
    <property type="entry name" value="MECHCHANNEL"/>
</dbReference>
<evidence type="ECO:0000256" key="9">
    <source>
        <dbReference type="HAMAP-Rule" id="MF_00115"/>
    </source>
</evidence>
<keyword evidence="11" id="KW-1185">Reference proteome</keyword>
<dbReference type="PANTHER" id="PTHR30266">
    <property type="entry name" value="MECHANOSENSITIVE CHANNEL MSCL"/>
    <property type="match status" value="1"/>
</dbReference>
<dbReference type="PANTHER" id="PTHR30266:SF2">
    <property type="entry name" value="LARGE-CONDUCTANCE MECHANOSENSITIVE CHANNEL"/>
    <property type="match status" value="1"/>
</dbReference>
<accession>A0ABU3BN75</accession>
<feature type="transmembrane region" description="Helical" evidence="9">
    <location>
        <begin position="12"/>
        <end position="33"/>
    </location>
</feature>
<comment type="caution">
    <text evidence="10">The sequence shown here is derived from an EMBL/GenBank/DDBJ whole genome shotgun (WGS) entry which is preliminary data.</text>
</comment>
<evidence type="ECO:0000256" key="2">
    <source>
        <dbReference type="ARBA" id="ARBA00022448"/>
    </source>
</evidence>
<gene>
    <name evidence="9 10" type="primary">mscL</name>
    <name evidence="10" type="ORF">RM540_03225</name>
</gene>
<organism evidence="10 11">
    <name type="scientific">Rubrivirga litoralis</name>
    <dbReference type="NCBI Taxonomy" id="3075598"/>
    <lineage>
        <taxon>Bacteria</taxon>
        <taxon>Pseudomonadati</taxon>
        <taxon>Rhodothermota</taxon>
        <taxon>Rhodothermia</taxon>
        <taxon>Rhodothermales</taxon>
        <taxon>Rubricoccaceae</taxon>
        <taxon>Rubrivirga</taxon>
    </lineage>
</organism>
<dbReference type="HAMAP" id="MF_00115">
    <property type="entry name" value="MscL"/>
    <property type="match status" value="1"/>
</dbReference>
<keyword evidence="5 9" id="KW-1133">Transmembrane helix</keyword>
<keyword evidence="6 9" id="KW-0406">Ion transport</keyword>
<protein>
    <recommendedName>
        <fullName evidence="9">Large-conductance mechanosensitive channel</fullName>
    </recommendedName>
</protein>
<dbReference type="Proteomes" id="UP001267426">
    <property type="component" value="Unassembled WGS sequence"/>
</dbReference>
<feature type="transmembrane region" description="Helical" evidence="9">
    <location>
        <begin position="87"/>
        <end position="108"/>
    </location>
</feature>
<evidence type="ECO:0000256" key="3">
    <source>
        <dbReference type="ARBA" id="ARBA00022475"/>
    </source>
</evidence>
<keyword evidence="8 9" id="KW-0407">Ion channel</keyword>
<dbReference type="InterPro" id="IPR037673">
    <property type="entry name" value="MSC/AndL"/>
</dbReference>
<dbReference type="Gene3D" id="1.10.1200.120">
    <property type="entry name" value="Large-conductance mechanosensitive channel, MscL, domain 1"/>
    <property type="match status" value="1"/>
</dbReference>
<keyword evidence="4 9" id="KW-0812">Transmembrane</keyword>
<dbReference type="InterPro" id="IPR036019">
    <property type="entry name" value="MscL_channel"/>
</dbReference>
<dbReference type="EMBL" id="JAVRHT010000004">
    <property type="protein sequence ID" value="MDT0630747.1"/>
    <property type="molecule type" value="Genomic_DNA"/>
</dbReference>
<comment type="subunit">
    <text evidence="9">Homopentamer.</text>
</comment>
<evidence type="ECO:0000313" key="11">
    <source>
        <dbReference type="Proteomes" id="UP001267426"/>
    </source>
</evidence>
<dbReference type="Pfam" id="PF01741">
    <property type="entry name" value="MscL"/>
    <property type="match status" value="1"/>
</dbReference>
<evidence type="ECO:0000256" key="6">
    <source>
        <dbReference type="ARBA" id="ARBA00023065"/>
    </source>
</evidence>
<dbReference type="InterPro" id="IPR001185">
    <property type="entry name" value="MS_channel"/>
</dbReference>
<comment type="similarity">
    <text evidence="9">Belongs to the MscL family.</text>
</comment>
<comment type="subcellular location">
    <subcellularLocation>
        <location evidence="9">Cell membrane</location>
        <topology evidence="9">Multi-pass membrane protein</topology>
    </subcellularLocation>
    <subcellularLocation>
        <location evidence="1">Membrane</location>
        <topology evidence="1">Multi-pass membrane protein</topology>
    </subcellularLocation>
</comment>
<proteinExistence type="inferred from homology"/>
<dbReference type="RefSeq" id="WP_311662073.1">
    <property type="nucleotide sequence ID" value="NZ_JAVRHT010000004.1"/>
</dbReference>
<evidence type="ECO:0000256" key="4">
    <source>
        <dbReference type="ARBA" id="ARBA00022692"/>
    </source>
</evidence>
<evidence type="ECO:0000256" key="8">
    <source>
        <dbReference type="ARBA" id="ARBA00023303"/>
    </source>
</evidence>
<evidence type="ECO:0000256" key="1">
    <source>
        <dbReference type="ARBA" id="ARBA00004141"/>
    </source>
</evidence>
<name>A0ABU3BN75_9BACT</name>
<evidence type="ECO:0000256" key="5">
    <source>
        <dbReference type="ARBA" id="ARBA00022989"/>
    </source>
</evidence>
<comment type="function">
    <text evidence="9">Channel that opens in response to stretch forces in the membrane lipid bilayer. May participate in the regulation of osmotic pressure changes within the cell.</text>
</comment>
<dbReference type="NCBIfam" id="TIGR00220">
    <property type="entry name" value="mscL"/>
    <property type="match status" value="1"/>
</dbReference>
<keyword evidence="7 9" id="KW-0472">Membrane</keyword>